<proteinExistence type="predicted"/>
<dbReference type="AlphaFoldDB" id="A0AAV3UM81"/>
<comment type="caution">
    <text evidence="2">The sequence shown here is derived from an EMBL/GenBank/DDBJ whole genome shotgun (WGS) entry which is preliminary data.</text>
</comment>
<accession>A0AAV3UM81</accession>
<dbReference type="Proteomes" id="UP001501729">
    <property type="component" value="Unassembled WGS sequence"/>
</dbReference>
<evidence type="ECO:0000256" key="1">
    <source>
        <dbReference type="SAM" id="MobiDB-lite"/>
    </source>
</evidence>
<evidence type="ECO:0000313" key="3">
    <source>
        <dbReference type="Proteomes" id="UP001501729"/>
    </source>
</evidence>
<reference evidence="2 3" key="1">
    <citation type="journal article" date="2019" name="Int. J. Syst. Evol. Microbiol.">
        <title>The Global Catalogue of Microorganisms (GCM) 10K type strain sequencing project: providing services to taxonomists for standard genome sequencing and annotation.</title>
        <authorList>
            <consortium name="The Broad Institute Genomics Platform"/>
            <consortium name="The Broad Institute Genome Sequencing Center for Infectious Disease"/>
            <person name="Wu L."/>
            <person name="Ma J."/>
        </authorList>
    </citation>
    <scope>NUCLEOTIDE SEQUENCE [LARGE SCALE GENOMIC DNA]</scope>
    <source>
        <strain evidence="2 3">JCM 17504</strain>
    </source>
</reference>
<sequence>MRVCLSVADESGVKVKLGRDGEFDEGRFEESTLNRFEELIQAINTSLSDNSENTNKETEEVAADD</sequence>
<keyword evidence="3" id="KW-1185">Reference proteome</keyword>
<dbReference type="EMBL" id="BAABKX010000015">
    <property type="protein sequence ID" value="GAA5058201.1"/>
    <property type="molecule type" value="Genomic_DNA"/>
</dbReference>
<feature type="region of interest" description="Disordered" evidence="1">
    <location>
        <begin position="44"/>
        <end position="65"/>
    </location>
</feature>
<feature type="compositionally biased region" description="Polar residues" evidence="1">
    <location>
        <begin position="44"/>
        <end position="53"/>
    </location>
</feature>
<gene>
    <name evidence="2" type="ORF">GCM10025751_40930</name>
</gene>
<organism evidence="2 3">
    <name type="scientific">Haladaptatus pallidirubidus</name>
    <dbReference type="NCBI Taxonomy" id="1008152"/>
    <lineage>
        <taxon>Archaea</taxon>
        <taxon>Methanobacteriati</taxon>
        <taxon>Methanobacteriota</taxon>
        <taxon>Stenosarchaea group</taxon>
        <taxon>Halobacteria</taxon>
        <taxon>Halobacteriales</taxon>
        <taxon>Haladaptataceae</taxon>
        <taxon>Haladaptatus</taxon>
    </lineage>
</organism>
<protein>
    <submittedName>
        <fullName evidence="2">Uncharacterized protein</fullName>
    </submittedName>
</protein>
<evidence type="ECO:0000313" key="2">
    <source>
        <dbReference type="EMBL" id="GAA5058201.1"/>
    </source>
</evidence>
<name>A0AAV3UM81_9EURY</name>